<gene>
    <name evidence="3" type="ordered locus">At1g72645</name>
    <name evidence="5" type="ordered locus">AXX17_At1g66820</name>
    <name evidence="6" type="ORF">AN1_LOCUS6299</name>
    <name evidence="4" type="ORF">C24_LOCUS6188</name>
</gene>
<evidence type="ECO:0000313" key="9">
    <source>
        <dbReference type="Proteomes" id="UP000434276"/>
    </source>
</evidence>
<dbReference type="KEGG" id="ath:AT1G72645"/>
<organism evidence="5 7">
    <name type="scientific">Arabidopsis thaliana</name>
    <name type="common">Mouse-ear cress</name>
    <dbReference type="NCBI Taxonomy" id="3702"/>
    <lineage>
        <taxon>Eukaryota</taxon>
        <taxon>Viridiplantae</taxon>
        <taxon>Streptophyta</taxon>
        <taxon>Embryophyta</taxon>
        <taxon>Tracheophyta</taxon>
        <taxon>Spermatophyta</taxon>
        <taxon>Magnoliopsida</taxon>
        <taxon>eudicotyledons</taxon>
        <taxon>Gunneridae</taxon>
        <taxon>Pentapetalae</taxon>
        <taxon>rosids</taxon>
        <taxon>malvids</taxon>
        <taxon>Brassicales</taxon>
        <taxon>Brassicaceae</taxon>
        <taxon>Camelineae</taxon>
        <taxon>Arabidopsis</taxon>
    </lineage>
</organism>
<dbReference type="OrthoDB" id="1064501at2759"/>
<evidence type="ECO:0000256" key="2">
    <source>
        <dbReference type="SAM" id="SignalP"/>
    </source>
</evidence>
<keyword evidence="2" id="KW-0732">Signal</keyword>
<evidence type="ECO:0000313" key="7">
    <source>
        <dbReference type="Proteomes" id="UP000078284"/>
    </source>
</evidence>
<dbReference type="RefSeq" id="NP_974132.1">
    <property type="nucleotide sequence ID" value="NM_202403.2"/>
</dbReference>
<evidence type="ECO:0000313" key="8">
    <source>
        <dbReference type="Proteomes" id="UP000426265"/>
    </source>
</evidence>
<dbReference type="ExpressionAtlas" id="A0A178W8S8">
    <property type="expression patterns" value="baseline and differential"/>
</dbReference>
<evidence type="ECO:0000313" key="6">
    <source>
        <dbReference type="EMBL" id="VYS50829.1"/>
    </source>
</evidence>
<dbReference type="Proteomes" id="UP000426265">
    <property type="component" value="Unassembled WGS sequence"/>
</dbReference>
<dbReference type="EMBL" id="LUHQ01000001">
    <property type="protein sequence ID" value="OAP14171.1"/>
    <property type="molecule type" value="Genomic_DNA"/>
</dbReference>
<evidence type="ECO:0000256" key="1">
    <source>
        <dbReference type="SAM" id="Phobius"/>
    </source>
</evidence>
<keyword evidence="1" id="KW-0812">Transmembrane</keyword>
<evidence type="ECO:0008006" key="10">
    <source>
        <dbReference type="Google" id="ProtNLM"/>
    </source>
</evidence>
<reference evidence="6 8" key="3">
    <citation type="submission" date="2019-11" db="EMBL/GenBank/DDBJ databases">
        <authorList>
            <person name="Jiao W.-B."/>
            <person name="Schneeberger K."/>
        </authorList>
    </citation>
    <scope>NUCLEOTIDE SEQUENCE [LARGE SCALE GENOMIC DNA]</scope>
    <source>
        <strain evidence="8">cv. An-1</strain>
        <strain evidence="9">cv. C24</strain>
    </source>
</reference>
<dbReference type="GeneID" id="2745853"/>
<dbReference type="EMBL" id="CACSHJ010000087">
    <property type="protein sequence ID" value="CAA0331531.1"/>
    <property type="molecule type" value="Genomic_DNA"/>
</dbReference>
<keyword evidence="1" id="KW-0472">Membrane</keyword>
<name>A0A178W8S8_ARATH</name>
<evidence type="ECO:0000313" key="4">
    <source>
        <dbReference type="EMBL" id="CAA0331531.1"/>
    </source>
</evidence>
<feature type="chain" id="PRO_5038293584" description="Transmembrane protein" evidence="2">
    <location>
        <begin position="21"/>
        <end position="85"/>
    </location>
</feature>
<keyword evidence="1" id="KW-1133">Transmembrane helix</keyword>
<dbReference type="EMBL" id="CACRSJ010000104">
    <property type="protein sequence ID" value="VYS50829.1"/>
    <property type="molecule type" value="Genomic_DNA"/>
</dbReference>
<reference evidence="5" key="2">
    <citation type="submission" date="2016-03" db="EMBL/GenBank/DDBJ databases">
        <title>Full-length assembly of Arabidopsis thaliana Ler reveals the complement of translocations and inversions.</title>
        <authorList>
            <person name="Zapata L."/>
            <person name="Schneeberger K."/>
            <person name="Ossowski S."/>
        </authorList>
    </citation>
    <scope>NUCLEOTIDE SEQUENCE [LARGE SCALE GENOMIC DNA]</scope>
    <source>
        <tissue evidence="5">Leaf</tissue>
    </source>
</reference>
<dbReference type="AlphaFoldDB" id="A0A178W8S8"/>
<reference evidence="7" key="1">
    <citation type="journal article" date="2016" name="Proc. Natl. Acad. Sci. U.S.A.">
        <title>Chromosome-level assembly of Arabidopsis thaliana Ler reveals the extent of translocation and inversion polymorphisms.</title>
        <authorList>
            <person name="Zapata L."/>
            <person name="Ding J."/>
            <person name="Willing E.M."/>
            <person name="Hartwig B."/>
            <person name="Bezdan D."/>
            <person name="Jiao W.B."/>
            <person name="Patel V."/>
            <person name="Velikkakam James G."/>
            <person name="Koornneef M."/>
            <person name="Ossowski S."/>
            <person name="Schneeberger K."/>
        </authorList>
    </citation>
    <scope>NUCLEOTIDE SEQUENCE [LARGE SCALE GENOMIC DNA]</scope>
    <source>
        <strain evidence="7">cv. Landsberg erecta</strain>
    </source>
</reference>
<dbReference type="Proteomes" id="UP000434276">
    <property type="component" value="Unassembled WGS sequence"/>
</dbReference>
<evidence type="ECO:0000313" key="3">
    <source>
        <dbReference type="Araport" id="AT1G72645"/>
    </source>
</evidence>
<dbReference type="Araport" id="AT1G72645"/>
<dbReference type="Proteomes" id="UP000078284">
    <property type="component" value="Chromosome 1"/>
</dbReference>
<feature type="transmembrane region" description="Helical" evidence="1">
    <location>
        <begin position="59"/>
        <end position="78"/>
    </location>
</feature>
<accession>A0A178W8S8</accession>
<protein>
    <recommendedName>
        <fullName evidence="10">Transmembrane protein</fullName>
    </recommendedName>
</protein>
<feature type="signal peptide" evidence="2">
    <location>
        <begin position="1"/>
        <end position="20"/>
    </location>
</feature>
<evidence type="ECO:0000313" key="5">
    <source>
        <dbReference type="EMBL" id="OAP14171.1"/>
    </source>
</evidence>
<proteinExistence type="predicted"/>
<sequence>MMILLLLLLVFSALIHLCSILTPNFDGIRGFSDNAYIKNGVYSLSELSMSKFLGVRKHLTSLTFVLSFPMTILFVCTFRDQFEIH</sequence>